<dbReference type="InterPro" id="IPR014782">
    <property type="entry name" value="Peptidase_M1_dom"/>
</dbReference>
<dbReference type="Proteomes" id="UP000182658">
    <property type="component" value="Unassembled WGS sequence"/>
</dbReference>
<dbReference type="EMBL" id="KV875097">
    <property type="protein sequence ID" value="OIW30151.1"/>
    <property type="molecule type" value="Genomic_DNA"/>
</dbReference>
<name>A0A1J7IR69_9PEZI</name>
<dbReference type="Pfam" id="PF01433">
    <property type="entry name" value="Peptidase_M1"/>
    <property type="match status" value="1"/>
</dbReference>
<reference evidence="2 3" key="1">
    <citation type="submission" date="2016-10" db="EMBL/GenBank/DDBJ databases">
        <title>Draft genome sequence of Coniochaeta ligniaria NRRL30616, a lignocellulolytic fungus for bioabatement of inhibitors in plant biomass hydrolysates.</title>
        <authorList>
            <consortium name="DOE Joint Genome Institute"/>
            <person name="Jimenez D.J."/>
            <person name="Hector R.E."/>
            <person name="Riley R."/>
            <person name="Sun H."/>
            <person name="Grigoriev I.V."/>
            <person name="Van Elsas J.D."/>
            <person name="Nichols N.N."/>
        </authorList>
    </citation>
    <scope>NUCLEOTIDE SEQUENCE [LARGE SCALE GENOMIC DNA]</scope>
    <source>
        <strain evidence="2 3">NRRL 30616</strain>
    </source>
</reference>
<proteinExistence type="predicted"/>
<accession>A0A1J7IR69</accession>
<dbReference type="AlphaFoldDB" id="A0A1J7IR69"/>
<gene>
    <name evidence="2" type="ORF">CONLIGDRAFT_680932</name>
</gene>
<dbReference type="GO" id="GO:0006508">
    <property type="term" value="P:proteolysis"/>
    <property type="evidence" value="ECO:0007669"/>
    <property type="project" value="TreeGrafter"/>
</dbReference>
<sequence>MNEFFPDWKVWHRYVANDLQAALALDSLRSSHPVERIVRDAKDAKQMYDEIPYQKGCCVLKMVLNDVLTMAGETLTIPVPGGSRWAKINANHHRGFFVWAYTPNHLRQLFKATSKDDLTVRDCVGLSCDQRRLVVAGISKTSDLLELIARFRYIGTHLV</sequence>
<dbReference type="GO" id="GO:0043171">
    <property type="term" value="P:peptide catabolic process"/>
    <property type="evidence" value="ECO:0007669"/>
    <property type="project" value="TreeGrafter"/>
</dbReference>
<dbReference type="InterPro" id="IPR027268">
    <property type="entry name" value="Peptidase_M4/M1_CTD_sf"/>
</dbReference>
<dbReference type="OrthoDB" id="10031169at2759"/>
<dbReference type="GO" id="GO:0008270">
    <property type="term" value="F:zinc ion binding"/>
    <property type="evidence" value="ECO:0007669"/>
    <property type="project" value="InterPro"/>
</dbReference>
<dbReference type="GO" id="GO:0016020">
    <property type="term" value="C:membrane"/>
    <property type="evidence" value="ECO:0007669"/>
    <property type="project" value="TreeGrafter"/>
</dbReference>
<evidence type="ECO:0000313" key="2">
    <source>
        <dbReference type="EMBL" id="OIW30151.1"/>
    </source>
</evidence>
<dbReference type="SUPFAM" id="SSF55486">
    <property type="entry name" value="Metalloproteases ('zincins'), catalytic domain"/>
    <property type="match status" value="1"/>
</dbReference>
<keyword evidence="3" id="KW-1185">Reference proteome</keyword>
<evidence type="ECO:0000259" key="1">
    <source>
        <dbReference type="Pfam" id="PF01433"/>
    </source>
</evidence>
<feature type="domain" description="Peptidase M1 membrane alanine aminopeptidase" evidence="1">
    <location>
        <begin position="2"/>
        <end position="64"/>
    </location>
</feature>
<dbReference type="InParanoid" id="A0A1J7IR69"/>
<dbReference type="GO" id="GO:0070006">
    <property type="term" value="F:metalloaminopeptidase activity"/>
    <property type="evidence" value="ECO:0007669"/>
    <property type="project" value="TreeGrafter"/>
</dbReference>
<dbReference type="GO" id="GO:0005737">
    <property type="term" value="C:cytoplasm"/>
    <property type="evidence" value="ECO:0007669"/>
    <property type="project" value="TreeGrafter"/>
</dbReference>
<organism evidence="2 3">
    <name type="scientific">Coniochaeta ligniaria NRRL 30616</name>
    <dbReference type="NCBI Taxonomy" id="1408157"/>
    <lineage>
        <taxon>Eukaryota</taxon>
        <taxon>Fungi</taxon>
        <taxon>Dikarya</taxon>
        <taxon>Ascomycota</taxon>
        <taxon>Pezizomycotina</taxon>
        <taxon>Sordariomycetes</taxon>
        <taxon>Sordariomycetidae</taxon>
        <taxon>Coniochaetales</taxon>
        <taxon>Coniochaetaceae</taxon>
        <taxon>Coniochaeta</taxon>
    </lineage>
</organism>
<dbReference type="GO" id="GO:0042277">
    <property type="term" value="F:peptide binding"/>
    <property type="evidence" value="ECO:0007669"/>
    <property type="project" value="TreeGrafter"/>
</dbReference>
<dbReference type="InterPro" id="IPR050344">
    <property type="entry name" value="Peptidase_M1_aminopeptidases"/>
</dbReference>
<evidence type="ECO:0000313" key="3">
    <source>
        <dbReference type="Proteomes" id="UP000182658"/>
    </source>
</evidence>
<dbReference type="PANTHER" id="PTHR11533">
    <property type="entry name" value="PROTEASE M1 ZINC METALLOPROTEASE"/>
    <property type="match status" value="1"/>
</dbReference>
<protein>
    <recommendedName>
        <fullName evidence="1">Peptidase M1 membrane alanine aminopeptidase domain-containing protein</fullName>
    </recommendedName>
</protein>
<dbReference type="STRING" id="1408157.A0A1J7IR69"/>
<dbReference type="PANTHER" id="PTHR11533:SF174">
    <property type="entry name" value="PUROMYCIN-SENSITIVE AMINOPEPTIDASE-RELATED"/>
    <property type="match status" value="1"/>
</dbReference>
<dbReference type="Gene3D" id="1.10.390.10">
    <property type="entry name" value="Neutral Protease Domain 2"/>
    <property type="match status" value="1"/>
</dbReference>